<evidence type="ECO:0000313" key="2">
    <source>
        <dbReference type="Proteomes" id="UP000061457"/>
    </source>
</evidence>
<protein>
    <submittedName>
        <fullName evidence="1">Uncharacterized protein</fullName>
    </submittedName>
</protein>
<dbReference type="Proteomes" id="UP000061457">
    <property type="component" value="Chromosome II"/>
</dbReference>
<dbReference type="OrthoDB" id="9816297at2"/>
<accession>A0A0S2K7R0</accession>
<proteinExistence type="predicted"/>
<reference evidence="2" key="1">
    <citation type="submission" date="2015-11" db="EMBL/GenBank/DDBJ databases">
        <authorList>
            <person name="Kim K.M."/>
        </authorList>
    </citation>
    <scope>NUCLEOTIDE SEQUENCE [LARGE SCALE GENOMIC DNA]</scope>
    <source>
        <strain evidence="2">KCTC 12086</strain>
    </source>
</reference>
<gene>
    <name evidence="1" type="ORF">PP2015_3960</name>
</gene>
<evidence type="ECO:0000313" key="1">
    <source>
        <dbReference type="EMBL" id="ALO44428.1"/>
    </source>
</evidence>
<sequence>MSKTVSQSKKIALVVILAVAAAGYYGYSKLSYVKTIASEIKKITPFKDEQLALDSVGVTDKNFTLALTVSGITSNEKNIDEFKSHYDEVALNYICQSSNYDDQFEEGYHISMHIKYQDEPSKTFSRIYVSKDECSERNI</sequence>
<dbReference type="PATRIC" id="fig|161398.10.peg.4054"/>
<dbReference type="KEGG" id="pphe:PP2015_3960"/>
<dbReference type="STRING" id="161398.PP2015_3960"/>
<keyword evidence="2" id="KW-1185">Reference proteome</keyword>
<organism evidence="1 2">
    <name type="scientific">Pseudoalteromonas phenolica</name>
    <dbReference type="NCBI Taxonomy" id="161398"/>
    <lineage>
        <taxon>Bacteria</taxon>
        <taxon>Pseudomonadati</taxon>
        <taxon>Pseudomonadota</taxon>
        <taxon>Gammaproteobacteria</taxon>
        <taxon>Alteromonadales</taxon>
        <taxon>Pseudoalteromonadaceae</taxon>
        <taxon>Pseudoalteromonas</taxon>
    </lineage>
</organism>
<dbReference type="EMBL" id="CP013188">
    <property type="protein sequence ID" value="ALO44428.1"/>
    <property type="molecule type" value="Genomic_DNA"/>
</dbReference>
<dbReference type="AlphaFoldDB" id="A0A0S2K7R0"/>
<dbReference type="RefSeq" id="WP_058032283.1">
    <property type="nucleotide sequence ID" value="NZ_CP013188.1"/>
</dbReference>
<name>A0A0S2K7R0_9GAMM</name>